<dbReference type="EMBL" id="WOSY01000035">
    <property type="protein sequence ID" value="NHN90174.1"/>
    <property type="molecule type" value="Genomic_DNA"/>
</dbReference>
<evidence type="ECO:0000256" key="1">
    <source>
        <dbReference type="ARBA" id="ARBA00004141"/>
    </source>
</evidence>
<gene>
    <name evidence="7" type="ORF">GOB81_16420</name>
</gene>
<dbReference type="RefSeq" id="WP_173571359.1">
    <property type="nucleotide sequence ID" value="NZ_WOSY01000035.1"/>
</dbReference>
<comment type="caution">
    <text evidence="7">The sequence shown here is derived from an EMBL/GenBank/DDBJ whole genome shotgun (WGS) entry which is preliminary data.</text>
</comment>
<evidence type="ECO:0000256" key="3">
    <source>
        <dbReference type="ARBA" id="ARBA00022989"/>
    </source>
</evidence>
<name>A0ABX0K9V4_9PROT</name>
<dbReference type="Proteomes" id="UP000631653">
    <property type="component" value="Unassembled WGS sequence"/>
</dbReference>
<dbReference type="InterPro" id="IPR049453">
    <property type="entry name" value="Memb_transporter_dom"/>
</dbReference>
<feature type="domain" description="Integral membrane bound transporter" evidence="6">
    <location>
        <begin position="53"/>
        <end position="175"/>
    </location>
</feature>
<evidence type="ECO:0000256" key="4">
    <source>
        <dbReference type="ARBA" id="ARBA00023136"/>
    </source>
</evidence>
<reference evidence="7 8" key="1">
    <citation type="journal article" date="2020" name="Int. J. Syst. Evol. Microbiol.">
        <title>Novel acetic acid bacteria from cider fermentations: Acetobacter conturbans sp. nov. and Acetobacter fallax sp. nov.</title>
        <authorList>
            <person name="Sombolestani A.S."/>
            <person name="Cleenwerck I."/>
            <person name="Cnockaert M."/>
            <person name="Borremans W."/>
            <person name="Wieme A.D."/>
            <person name="De Vuyst L."/>
            <person name="Vandamme P."/>
        </authorList>
    </citation>
    <scope>NUCLEOTIDE SEQUENCE [LARGE SCALE GENOMIC DNA]</scope>
    <source>
        <strain evidence="7 8">LMG 1627</strain>
    </source>
</reference>
<feature type="transmembrane region" description="Helical" evidence="5">
    <location>
        <begin position="165"/>
        <end position="182"/>
    </location>
</feature>
<comment type="subcellular location">
    <subcellularLocation>
        <location evidence="1">Membrane</location>
        <topology evidence="1">Multi-pass membrane protein</topology>
    </subcellularLocation>
</comment>
<feature type="transmembrane region" description="Helical" evidence="5">
    <location>
        <begin position="36"/>
        <end position="57"/>
    </location>
</feature>
<evidence type="ECO:0000313" key="8">
    <source>
        <dbReference type="Proteomes" id="UP000631653"/>
    </source>
</evidence>
<evidence type="ECO:0000256" key="5">
    <source>
        <dbReference type="SAM" id="Phobius"/>
    </source>
</evidence>
<protein>
    <submittedName>
        <fullName evidence="7">FUSC family protein</fullName>
    </submittedName>
</protein>
<dbReference type="Pfam" id="PF13515">
    <property type="entry name" value="FUSC_2"/>
    <property type="match status" value="1"/>
</dbReference>
<sequence>MQPDQTMAVPPSSFQDEQEAAGSPMLRQIIAMYSRIVVGLIQAALSICSALVAYMPARWFGLQDGFWAAITAIAVTQGECHATAKLGQKQCIGALIGGGVGLGFVLQFGAALWVYVAAVVVSITVCAALNKSDSGQLAGVTATIVLLVPHSGSAESIVVSRLSEVALGVISGVAVVWLGRHIKARQGLRLLRGL</sequence>
<evidence type="ECO:0000256" key="2">
    <source>
        <dbReference type="ARBA" id="ARBA00022692"/>
    </source>
</evidence>
<evidence type="ECO:0000259" key="6">
    <source>
        <dbReference type="Pfam" id="PF13515"/>
    </source>
</evidence>
<keyword evidence="3 5" id="KW-1133">Transmembrane helix</keyword>
<keyword evidence="8" id="KW-1185">Reference proteome</keyword>
<accession>A0ABX0K9V4</accession>
<keyword evidence="2 5" id="KW-0812">Transmembrane</keyword>
<organism evidence="7 8">
    <name type="scientific">Acetobacter conturbans</name>
    <dbReference type="NCBI Taxonomy" id="1737472"/>
    <lineage>
        <taxon>Bacteria</taxon>
        <taxon>Pseudomonadati</taxon>
        <taxon>Pseudomonadota</taxon>
        <taxon>Alphaproteobacteria</taxon>
        <taxon>Acetobacterales</taxon>
        <taxon>Acetobacteraceae</taxon>
        <taxon>Acetobacter</taxon>
    </lineage>
</organism>
<proteinExistence type="predicted"/>
<keyword evidence="4 5" id="KW-0472">Membrane</keyword>
<evidence type="ECO:0000313" key="7">
    <source>
        <dbReference type="EMBL" id="NHN90174.1"/>
    </source>
</evidence>